<protein>
    <submittedName>
        <fullName evidence="1">Uncharacterized protein</fullName>
    </submittedName>
</protein>
<evidence type="ECO:0000313" key="1">
    <source>
        <dbReference type="EMBL" id="KRY56018.1"/>
    </source>
</evidence>
<sequence length="110" mass="12751">MSNRNVHFPVTMQNEQHLHEYNIGKKIFVKIEFVVFLIVKIRKRVESINRQQWTSHRDAACFKNQAQQAEVQFCSRLNLLAALAVLSKCKEIDESTVLLSLHHAESCCLV</sequence>
<dbReference type="EMBL" id="JYDI01000048">
    <property type="protein sequence ID" value="KRY56018.1"/>
    <property type="molecule type" value="Genomic_DNA"/>
</dbReference>
<reference evidence="1 2" key="1">
    <citation type="submission" date="2015-01" db="EMBL/GenBank/DDBJ databases">
        <title>Evolution of Trichinella species and genotypes.</title>
        <authorList>
            <person name="Korhonen P.K."/>
            <person name="Edoardo P."/>
            <person name="Giuseppe L.R."/>
            <person name="Gasser R.B."/>
        </authorList>
    </citation>
    <scope>NUCLEOTIDE SEQUENCE [LARGE SCALE GENOMIC DNA]</scope>
    <source>
        <strain evidence="1">ISS120</strain>
    </source>
</reference>
<proteinExistence type="predicted"/>
<dbReference type="Proteomes" id="UP000054653">
    <property type="component" value="Unassembled WGS sequence"/>
</dbReference>
<evidence type="ECO:0000313" key="2">
    <source>
        <dbReference type="Proteomes" id="UP000054653"/>
    </source>
</evidence>
<name>A0A0V1D3P4_TRIBR</name>
<gene>
    <name evidence="1" type="ORF">T03_12607</name>
</gene>
<dbReference type="AlphaFoldDB" id="A0A0V1D3P4"/>
<accession>A0A0V1D3P4</accession>
<keyword evidence="2" id="KW-1185">Reference proteome</keyword>
<organism evidence="1 2">
    <name type="scientific">Trichinella britovi</name>
    <name type="common">Parasitic roundworm</name>
    <dbReference type="NCBI Taxonomy" id="45882"/>
    <lineage>
        <taxon>Eukaryota</taxon>
        <taxon>Metazoa</taxon>
        <taxon>Ecdysozoa</taxon>
        <taxon>Nematoda</taxon>
        <taxon>Enoplea</taxon>
        <taxon>Dorylaimia</taxon>
        <taxon>Trichinellida</taxon>
        <taxon>Trichinellidae</taxon>
        <taxon>Trichinella</taxon>
    </lineage>
</organism>
<comment type="caution">
    <text evidence="1">The sequence shown here is derived from an EMBL/GenBank/DDBJ whole genome shotgun (WGS) entry which is preliminary data.</text>
</comment>